<dbReference type="AlphaFoldDB" id="A0A9N9CJ28"/>
<organism evidence="1 2">
    <name type="scientific">Dentiscutata erythropus</name>
    <dbReference type="NCBI Taxonomy" id="1348616"/>
    <lineage>
        <taxon>Eukaryota</taxon>
        <taxon>Fungi</taxon>
        <taxon>Fungi incertae sedis</taxon>
        <taxon>Mucoromycota</taxon>
        <taxon>Glomeromycotina</taxon>
        <taxon>Glomeromycetes</taxon>
        <taxon>Diversisporales</taxon>
        <taxon>Gigasporaceae</taxon>
        <taxon>Dentiscutata</taxon>
    </lineage>
</organism>
<sequence>MHFKLQTIYENVDTVNNIQDQLQTNSNNLNLLCPVNRNFMLAINDDEIPMLRDYHDKMVHQMEVKKTILEDGAVVKEAGEVKEEDSVEKMCKVFNDDNSVDKNMADIVASNEEYYHILNRNRKINVTIFQYWTMVKI</sequence>
<evidence type="ECO:0000313" key="1">
    <source>
        <dbReference type="EMBL" id="CAG8601795.1"/>
    </source>
</evidence>
<keyword evidence="2" id="KW-1185">Reference proteome</keyword>
<reference evidence="1" key="1">
    <citation type="submission" date="2021-06" db="EMBL/GenBank/DDBJ databases">
        <authorList>
            <person name="Kallberg Y."/>
            <person name="Tangrot J."/>
            <person name="Rosling A."/>
        </authorList>
    </citation>
    <scope>NUCLEOTIDE SEQUENCE</scope>
    <source>
        <strain evidence="1">MA453B</strain>
    </source>
</reference>
<evidence type="ECO:0000313" key="2">
    <source>
        <dbReference type="Proteomes" id="UP000789405"/>
    </source>
</evidence>
<accession>A0A9N9CJ28</accession>
<protein>
    <submittedName>
        <fullName evidence="1">16520_t:CDS:1</fullName>
    </submittedName>
</protein>
<name>A0A9N9CJ28_9GLOM</name>
<proteinExistence type="predicted"/>
<comment type="caution">
    <text evidence="1">The sequence shown here is derived from an EMBL/GenBank/DDBJ whole genome shotgun (WGS) entry which is preliminary data.</text>
</comment>
<gene>
    <name evidence="1" type="ORF">DERYTH_LOCUS7680</name>
</gene>
<dbReference type="Proteomes" id="UP000789405">
    <property type="component" value="Unassembled WGS sequence"/>
</dbReference>
<dbReference type="EMBL" id="CAJVPY010003785">
    <property type="protein sequence ID" value="CAG8601795.1"/>
    <property type="molecule type" value="Genomic_DNA"/>
</dbReference>